<proteinExistence type="predicted"/>
<accession>A0ABQ6T2L5</accession>
<keyword evidence="4" id="KW-1185">Reference proteome</keyword>
<evidence type="ECO:0000313" key="4">
    <source>
        <dbReference type="Proteomes" id="UP000326367"/>
    </source>
</evidence>
<evidence type="ECO:0000256" key="1">
    <source>
        <dbReference type="SAM" id="SignalP"/>
    </source>
</evidence>
<gene>
    <name evidence="3" type="ORF">FJU31_06675</name>
</gene>
<dbReference type="InterPro" id="IPR025240">
    <property type="entry name" value="DUF4189"/>
</dbReference>
<feature type="signal peptide" evidence="1">
    <location>
        <begin position="1"/>
        <end position="28"/>
    </location>
</feature>
<evidence type="ECO:0000259" key="2">
    <source>
        <dbReference type="Pfam" id="PF13827"/>
    </source>
</evidence>
<dbReference type="Proteomes" id="UP000326367">
    <property type="component" value="Unassembled WGS sequence"/>
</dbReference>
<reference evidence="3 4" key="1">
    <citation type="journal article" date="2020" name="Antonie Van Leeuwenhoek">
        <title>Stenotrophomonas cyclobalanopsidis sp. nov., isolated from the leaf spot disease of Cyclobalanopsis patelliformis.</title>
        <authorList>
            <person name="Bian D.R."/>
            <person name="Xue H."/>
            <person name="Piao C.G."/>
            <person name="Li Y."/>
        </authorList>
    </citation>
    <scope>NUCLEOTIDE SEQUENCE [LARGE SCALE GENOMIC DNA]</scope>
    <source>
        <strain evidence="3 4">TPQG1-4</strain>
    </source>
</reference>
<dbReference type="Pfam" id="PF13827">
    <property type="entry name" value="DUF4189"/>
    <property type="match status" value="1"/>
</dbReference>
<comment type="caution">
    <text evidence="3">The sequence shown here is derived from an EMBL/GenBank/DDBJ whole genome shotgun (WGS) entry which is preliminary data.</text>
</comment>
<evidence type="ECO:0000313" key="3">
    <source>
        <dbReference type="EMBL" id="KAA9000823.1"/>
    </source>
</evidence>
<feature type="chain" id="PRO_5045945868" evidence="1">
    <location>
        <begin position="29"/>
        <end position="168"/>
    </location>
</feature>
<name>A0ABQ6T2L5_9GAMM</name>
<sequence>MKIAMASKTYMLLGAVLLAQFVPVAAMAEGRCPPGQYPIGDQGVGGCAPIPGAGQSGGDVAPSGRWETRWGAIASDAGHDTSKNAAIGVAESKITEAEARRVALQQCEKLGGTNCSVLLAYHNQCAALAGPNIAQLRSRGGVLNASGAGSLEKARALSIERCEAEKGG</sequence>
<organism evidence="3 4">
    <name type="scientific">Stenotrophomonas cyclobalanopsidis</name>
    <dbReference type="NCBI Taxonomy" id="2771362"/>
    <lineage>
        <taxon>Bacteria</taxon>
        <taxon>Pseudomonadati</taxon>
        <taxon>Pseudomonadota</taxon>
        <taxon>Gammaproteobacteria</taxon>
        <taxon>Lysobacterales</taxon>
        <taxon>Lysobacteraceae</taxon>
        <taxon>Stenotrophomonas</taxon>
    </lineage>
</organism>
<dbReference type="RefSeq" id="WP_150454052.1">
    <property type="nucleotide sequence ID" value="NZ_VYKI01000006.1"/>
</dbReference>
<protein>
    <submittedName>
        <fullName evidence="3">DUF4189 domain-containing protein</fullName>
    </submittedName>
</protein>
<dbReference type="EMBL" id="VYKI01000006">
    <property type="protein sequence ID" value="KAA9000823.1"/>
    <property type="molecule type" value="Genomic_DNA"/>
</dbReference>
<keyword evidence="1" id="KW-0732">Signal</keyword>
<feature type="domain" description="DUF4189" evidence="2">
    <location>
        <begin position="70"/>
        <end position="166"/>
    </location>
</feature>